<sequence>MSDDRESMEWYSRLEPPRNPTRQPRFITFRAPDNEIYNARCAAITDEISKQEEKKNIAKEKRAVVWEDCRRQLDDLGKNAPGEVKTLADALARAMTKERKPGMTDKERARSELAVIEGRLKAVDQYLEIANQPFDEKKLKEKIEARLQETKKRDGKVKSREQEVKEIWRTMDDILTPRADRTVNDPLKLWDRWRLGGGKNIEVPELVVPKEGMDEKGEEEDRGEGGGGNEEHKNKGYGYDQQATGEITWWGEYEKEVVIGLEVEGKDGEGEEQSTESHPKTNGIIIPTGWLPENHEPTGRLGGFSEEPGLISPTEESKQGGLKVPTPPRQNRKHSLSSDVESEDNMQEMGDEEKIQLKITNAKDRKRNEIKRMYNKRRVLEDKKKKLLREVEMLDEEYRTKMDAAEDRQSDNKWQTEFKEQRNRKDEFEEMRQTWERDWKAFKKDDFRIHRTEIVREADVPNGKSTVPRLLNKTTEYKYLEHVHNEDKLNRRQKALKKMEELEAEFTKVIEVKREVNELKDLITVLYREKAVEGDINDSFKQPPPRTRGKQQSHVSGARPKYDKLEIGQIRVLTIWPTEYVQYPLICSLETHPLQADVSKPLDYAALSYFWGPETPTAHLYLRQGGYNSPPLNESNWGSIALRSKRISIRANLFRALLRLRDTKKPVKLWVDFLCIDQDNAKEKTSQLREMVKIYRTADSVCVWLGEPDKYGRISKAMNFIKTIKDFAMLDTYVKDAHRAEEWLAISELMRDRWFSRRWVVQEIALAKKATIRCGPNEVQWHDFVDAVSILVSNQANIRKLFHTRLWRDGPNTLGDVQFFGANVLIKELSTLFWRAEDGTIIRPIKSLESLVTSLRTFDTSDKRDLIYSLAFIAADTFRYFKFDLVHETRSDQETNPERFAFVKDFINYEKNTADVYKDFVSFCIEAGRQKNKYPLDIICRPWAMREEPSKANDKASNYTLPSWIALLSNSVFGEPEQIYKGRKNGESLVGPAGQPKYWASGDRKPTAKFELEDGEYLSKSLHSLNEGTSSSTGGPRPFPWSLAVSGFVLARVNEVSPRNNGGLILQESLRMGGWDGIENLGEEDFVPDRVWRTLVANKDATGQVPPTWYQKACLRCLEIADNFNGGDLNVCQLLQSCSGMMETYLKRVRSAVWNRSFFKATTIRFDFRDQPVLQPAQGASNGVQKGPSNAERDEVDNPYSNLEDISEGNSHDDPLLLPVPDFFGLCPGDTQPGDLVCIIYGCSVPVILRRVSKTDTYNGQFPHPMPTLIHRIIGEAYVHGKMDGGAIDGYKTRIAWEPEQEFKLV</sequence>
<keyword evidence="5" id="KW-1185">Reference proteome</keyword>
<dbReference type="Pfam" id="PF06985">
    <property type="entry name" value="HET"/>
    <property type="match status" value="1"/>
</dbReference>
<feature type="coiled-coil region" evidence="1">
    <location>
        <begin position="363"/>
        <end position="438"/>
    </location>
</feature>
<comment type="caution">
    <text evidence="4">The sequence shown here is derived from an EMBL/GenBank/DDBJ whole genome shotgun (WGS) entry which is preliminary data.</text>
</comment>
<feature type="region of interest" description="Disordered" evidence="2">
    <location>
        <begin position="1"/>
        <end position="25"/>
    </location>
</feature>
<proteinExistence type="predicted"/>
<feature type="coiled-coil region" evidence="1">
    <location>
        <begin position="34"/>
        <end position="61"/>
    </location>
</feature>
<accession>A0AAN8MRP9</accession>
<dbReference type="PANTHER" id="PTHR24148:SF64">
    <property type="entry name" value="HETEROKARYON INCOMPATIBILITY DOMAIN-CONTAINING PROTEIN"/>
    <property type="match status" value="1"/>
</dbReference>
<feature type="region of interest" description="Disordered" evidence="2">
    <location>
        <begin position="1176"/>
        <end position="1201"/>
    </location>
</feature>
<evidence type="ECO:0000256" key="2">
    <source>
        <dbReference type="SAM" id="MobiDB-lite"/>
    </source>
</evidence>
<name>A0AAN8MRP9_9PEZI</name>
<feature type="region of interest" description="Disordered" evidence="2">
    <location>
        <begin position="209"/>
        <end position="240"/>
    </location>
</feature>
<feature type="coiled-coil region" evidence="1">
    <location>
        <begin position="485"/>
        <end position="519"/>
    </location>
</feature>
<evidence type="ECO:0000259" key="3">
    <source>
        <dbReference type="Pfam" id="PF06985"/>
    </source>
</evidence>
<dbReference type="InterPro" id="IPR010730">
    <property type="entry name" value="HET"/>
</dbReference>
<feature type="compositionally biased region" description="Polar residues" evidence="2">
    <location>
        <begin position="1178"/>
        <end position="1188"/>
    </location>
</feature>
<organism evidence="4 5">
    <name type="scientific">Orbilia javanica</name>
    <dbReference type="NCBI Taxonomy" id="47235"/>
    <lineage>
        <taxon>Eukaryota</taxon>
        <taxon>Fungi</taxon>
        <taxon>Dikarya</taxon>
        <taxon>Ascomycota</taxon>
        <taxon>Pezizomycotina</taxon>
        <taxon>Orbiliomycetes</taxon>
        <taxon>Orbiliales</taxon>
        <taxon>Orbiliaceae</taxon>
        <taxon>Orbilia</taxon>
    </lineage>
</organism>
<feature type="compositionally biased region" description="Acidic residues" evidence="2">
    <location>
        <begin position="340"/>
        <end position="351"/>
    </location>
</feature>
<dbReference type="EMBL" id="JAVHNR010000005">
    <property type="protein sequence ID" value="KAK6342379.1"/>
    <property type="molecule type" value="Genomic_DNA"/>
</dbReference>
<evidence type="ECO:0000256" key="1">
    <source>
        <dbReference type="SAM" id="Coils"/>
    </source>
</evidence>
<dbReference type="InterPro" id="IPR052895">
    <property type="entry name" value="HetReg/Transcr_Mod"/>
</dbReference>
<keyword evidence="1" id="KW-0175">Coiled coil</keyword>
<dbReference type="Proteomes" id="UP001313282">
    <property type="component" value="Unassembled WGS sequence"/>
</dbReference>
<feature type="domain" description="Heterokaryon incompatibility" evidence="3">
    <location>
        <begin position="604"/>
        <end position="763"/>
    </location>
</feature>
<gene>
    <name evidence="4" type="ORF">TWF718_007779</name>
</gene>
<evidence type="ECO:0000313" key="4">
    <source>
        <dbReference type="EMBL" id="KAK6342379.1"/>
    </source>
</evidence>
<evidence type="ECO:0000313" key="5">
    <source>
        <dbReference type="Proteomes" id="UP001313282"/>
    </source>
</evidence>
<reference evidence="4 5" key="1">
    <citation type="submission" date="2019-10" db="EMBL/GenBank/DDBJ databases">
        <authorList>
            <person name="Palmer J.M."/>
        </authorList>
    </citation>
    <scope>NUCLEOTIDE SEQUENCE [LARGE SCALE GENOMIC DNA]</scope>
    <source>
        <strain evidence="4 5">TWF718</strain>
    </source>
</reference>
<dbReference type="PANTHER" id="PTHR24148">
    <property type="entry name" value="ANKYRIN REPEAT DOMAIN-CONTAINING PROTEIN 39 HOMOLOG-RELATED"/>
    <property type="match status" value="1"/>
</dbReference>
<feature type="region of interest" description="Disordered" evidence="2">
    <location>
        <begin position="536"/>
        <end position="560"/>
    </location>
</feature>
<protein>
    <recommendedName>
        <fullName evidence="3">Heterokaryon incompatibility domain-containing protein</fullName>
    </recommendedName>
</protein>
<feature type="region of interest" description="Disordered" evidence="2">
    <location>
        <begin position="265"/>
        <end position="354"/>
    </location>
</feature>